<dbReference type="Pfam" id="PF01420">
    <property type="entry name" value="Methylase_S"/>
    <property type="match status" value="2"/>
</dbReference>
<organism evidence="6 7">
    <name type="scientific">Phaeodactylibacter luteus</name>
    <dbReference type="NCBI Taxonomy" id="1564516"/>
    <lineage>
        <taxon>Bacteria</taxon>
        <taxon>Pseudomonadati</taxon>
        <taxon>Bacteroidota</taxon>
        <taxon>Saprospiria</taxon>
        <taxon>Saprospirales</taxon>
        <taxon>Haliscomenobacteraceae</taxon>
        <taxon>Phaeodactylibacter</taxon>
    </lineage>
</organism>
<dbReference type="PANTHER" id="PTHR43140:SF1">
    <property type="entry name" value="TYPE I RESTRICTION ENZYME ECOKI SPECIFICITY SUBUNIT"/>
    <property type="match status" value="1"/>
</dbReference>
<dbReference type="InterPro" id="IPR000055">
    <property type="entry name" value="Restrct_endonuc_typeI_TRD"/>
</dbReference>
<evidence type="ECO:0000256" key="1">
    <source>
        <dbReference type="ARBA" id="ARBA00010923"/>
    </source>
</evidence>
<feature type="domain" description="Type I restriction modification DNA specificity" evidence="5">
    <location>
        <begin position="8"/>
        <end position="156"/>
    </location>
</feature>
<dbReference type="RefSeq" id="WP_147169431.1">
    <property type="nucleotide sequence ID" value="NZ_VOOR01000072.1"/>
</dbReference>
<evidence type="ECO:0000313" key="7">
    <source>
        <dbReference type="Proteomes" id="UP000321580"/>
    </source>
</evidence>
<keyword evidence="3" id="KW-0238">DNA-binding</keyword>
<evidence type="ECO:0000259" key="5">
    <source>
        <dbReference type="Pfam" id="PF01420"/>
    </source>
</evidence>
<comment type="similarity">
    <text evidence="1">Belongs to the type-I restriction system S methylase family.</text>
</comment>
<evidence type="ECO:0000256" key="3">
    <source>
        <dbReference type="ARBA" id="ARBA00023125"/>
    </source>
</evidence>
<evidence type="ECO:0000256" key="4">
    <source>
        <dbReference type="SAM" id="Coils"/>
    </source>
</evidence>
<dbReference type="EMBL" id="VOOR01000072">
    <property type="protein sequence ID" value="TXB60617.1"/>
    <property type="molecule type" value="Genomic_DNA"/>
</dbReference>
<protein>
    <recommendedName>
        <fullName evidence="5">Type I restriction modification DNA specificity domain-containing protein</fullName>
    </recommendedName>
</protein>
<dbReference type="AlphaFoldDB" id="A0A5C6RGJ1"/>
<accession>A0A5C6RGJ1</accession>
<evidence type="ECO:0000256" key="2">
    <source>
        <dbReference type="ARBA" id="ARBA00022747"/>
    </source>
</evidence>
<evidence type="ECO:0000313" key="6">
    <source>
        <dbReference type="EMBL" id="TXB60617.1"/>
    </source>
</evidence>
<dbReference type="Proteomes" id="UP000321580">
    <property type="component" value="Unassembled WGS sequence"/>
</dbReference>
<dbReference type="GO" id="GO:0003677">
    <property type="term" value="F:DNA binding"/>
    <property type="evidence" value="ECO:0007669"/>
    <property type="project" value="UniProtKB-KW"/>
</dbReference>
<dbReference type="OrthoDB" id="667970at2"/>
<keyword evidence="2" id="KW-0680">Restriction system</keyword>
<gene>
    <name evidence="6" type="ORF">FRY97_20175</name>
</gene>
<dbReference type="PANTHER" id="PTHR43140">
    <property type="entry name" value="TYPE-1 RESTRICTION ENZYME ECOKI SPECIFICITY PROTEIN"/>
    <property type="match status" value="1"/>
</dbReference>
<comment type="caution">
    <text evidence="6">The sequence shown here is derived from an EMBL/GenBank/DDBJ whole genome shotgun (WGS) entry which is preliminary data.</text>
</comment>
<dbReference type="SUPFAM" id="SSF116734">
    <property type="entry name" value="DNA methylase specificity domain"/>
    <property type="match status" value="2"/>
</dbReference>
<keyword evidence="7" id="KW-1185">Reference proteome</keyword>
<dbReference type="InterPro" id="IPR044946">
    <property type="entry name" value="Restrct_endonuc_typeI_TRD_sf"/>
</dbReference>
<sequence length="487" mass="56165">MKKDLQTKWVEIRIGDILDYEQPTKYIVESTEYHDSYKTPVLTPGKTFIKGFSNETDGIFENLPVIIFDDFTTASRYVDFKFKVKSSAMKILIPRQEWVNVKYIANWMQAHRIRSETHKRYWISTYSKQLIPLPPLPEQRAIVAKLEQLFSELEDGVANLQKAQQQLKVYRQAVLKKAFEGELTREWRAQQTDLPTAEELLAQIQAERERYYEQQLAEWKQAVADWEAEGKVGKKPRKPGKLKPIGIESPIQKDNQWTEIDLEKVADAIDPQPSHRTPPKKEGGIPYISIANFDKETGKIDFAGARKVDRKVLEEHIARYKLKKGDFVIGKIGTIGKPFFVPEERFFSLSANLVLVCSLKTILPKYLFYLCSSPYIEQQFKQGAKATTQSAFGIKKVRTLRIPFCSLPEQHQIVQEIESRLSVCDQLEQDIEANLKRAERLRQSLLQKAFAGELLTEAELQACRAEPDWEPAEKLLERIKGETKSKA</sequence>
<dbReference type="CDD" id="cd17274">
    <property type="entry name" value="RMtype1_S_Eco540ANI-TRD1-CR1_like"/>
    <property type="match status" value="1"/>
</dbReference>
<reference evidence="6 7" key="1">
    <citation type="submission" date="2019-08" db="EMBL/GenBank/DDBJ databases">
        <title>Genome of Phaeodactylibacter luteus.</title>
        <authorList>
            <person name="Bowman J.P."/>
        </authorList>
    </citation>
    <scope>NUCLEOTIDE SEQUENCE [LARGE SCALE GENOMIC DNA]</scope>
    <source>
        <strain evidence="6 7">KCTC 42180</strain>
    </source>
</reference>
<name>A0A5C6RGJ1_9BACT</name>
<dbReference type="GO" id="GO:0009307">
    <property type="term" value="P:DNA restriction-modification system"/>
    <property type="evidence" value="ECO:0007669"/>
    <property type="project" value="UniProtKB-KW"/>
</dbReference>
<dbReference type="InterPro" id="IPR051212">
    <property type="entry name" value="Type-I_RE_S_subunit"/>
</dbReference>
<feature type="coiled-coil region" evidence="4">
    <location>
        <begin position="143"/>
        <end position="229"/>
    </location>
</feature>
<dbReference type="Gene3D" id="3.90.220.20">
    <property type="entry name" value="DNA methylase specificity domains"/>
    <property type="match status" value="3"/>
</dbReference>
<keyword evidence="4" id="KW-0175">Coiled coil</keyword>
<proteinExistence type="inferred from homology"/>
<feature type="domain" description="Type I restriction modification DNA specificity" evidence="5">
    <location>
        <begin position="278"/>
        <end position="436"/>
    </location>
</feature>